<dbReference type="InterPro" id="IPR054502">
    <property type="entry name" value="bHLH-TF_ACT-like_plant"/>
</dbReference>
<dbReference type="GO" id="GO:0080090">
    <property type="term" value="P:regulation of primary metabolic process"/>
    <property type="evidence" value="ECO:0007669"/>
    <property type="project" value="UniProtKB-ARBA"/>
</dbReference>
<evidence type="ECO:0000256" key="4">
    <source>
        <dbReference type="ARBA" id="ARBA00023163"/>
    </source>
</evidence>
<dbReference type="OrthoDB" id="690068at2759"/>
<gene>
    <name evidence="8" type="primary">GL3</name>
</gene>
<dbReference type="SUPFAM" id="SSF47459">
    <property type="entry name" value="HLH, helix-loop-helix DNA-binding domain"/>
    <property type="match status" value="1"/>
</dbReference>
<comment type="subcellular location">
    <subcellularLocation>
        <location evidence="1">Nucleus</location>
    </subcellularLocation>
</comment>
<feature type="compositionally biased region" description="Polar residues" evidence="6">
    <location>
        <begin position="522"/>
        <end position="536"/>
    </location>
</feature>
<accession>A0A2U9IY29</accession>
<dbReference type="PANTHER" id="PTHR46266:SF3">
    <property type="entry name" value="TRANSCRIPTION FACTOR EGL1"/>
    <property type="match status" value="1"/>
</dbReference>
<evidence type="ECO:0000313" key="8">
    <source>
        <dbReference type="EMBL" id="AWS00942.1"/>
    </source>
</evidence>
<proteinExistence type="evidence at transcript level"/>
<keyword evidence="4" id="KW-0804">Transcription</keyword>
<evidence type="ECO:0000259" key="7">
    <source>
        <dbReference type="PROSITE" id="PS50888"/>
    </source>
</evidence>
<dbReference type="Pfam" id="PF00010">
    <property type="entry name" value="HLH"/>
    <property type="match status" value="1"/>
</dbReference>
<evidence type="ECO:0000256" key="6">
    <source>
        <dbReference type="SAM" id="MobiDB-lite"/>
    </source>
</evidence>
<organism evidence="8">
    <name type="scientific">Catharanthus roseus</name>
    <name type="common">Madagascar periwinkle</name>
    <name type="synonym">Vinca rosea</name>
    <dbReference type="NCBI Taxonomy" id="4058"/>
    <lineage>
        <taxon>Eukaryota</taxon>
        <taxon>Viridiplantae</taxon>
        <taxon>Streptophyta</taxon>
        <taxon>Embryophyta</taxon>
        <taxon>Tracheophyta</taxon>
        <taxon>Spermatophyta</taxon>
        <taxon>Magnoliopsida</taxon>
        <taxon>eudicotyledons</taxon>
        <taxon>Gunneridae</taxon>
        <taxon>Pentapetalae</taxon>
        <taxon>asterids</taxon>
        <taxon>lamiids</taxon>
        <taxon>Gentianales</taxon>
        <taxon>Apocynaceae</taxon>
        <taxon>Rauvolfioideae</taxon>
        <taxon>Vinceae</taxon>
        <taxon>Catharanthinae</taxon>
        <taxon>Catharanthus</taxon>
    </lineage>
</organism>
<dbReference type="PROSITE" id="PS50888">
    <property type="entry name" value="BHLH"/>
    <property type="match status" value="1"/>
</dbReference>
<dbReference type="GO" id="GO:0046983">
    <property type="term" value="F:protein dimerization activity"/>
    <property type="evidence" value="ECO:0007669"/>
    <property type="project" value="InterPro"/>
</dbReference>
<dbReference type="Gene3D" id="4.10.280.10">
    <property type="entry name" value="Helix-loop-helix DNA-binding domain"/>
    <property type="match status" value="1"/>
</dbReference>
<dbReference type="InterPro" id="IPR036638">
    <property type="entry name" value="HLH_DNA-bd_sf"/>
</dbReference>
<dbReference type="EMBL" id="MG676664">
    <property type="protein sequence ID" value="AWS00942.1"/>
    <property type="molecule type" value="mRNA"/>
</dbReference>
<dbReference type="InterPro" id="IPR011598">
    <property type="entry name" value="bHLH_dom"/>
</dbReference>
<evidence type="ECO:0000256" key="2">
    <source>
        <dbReference type="ARBA" id="ARBA00023015"/>
    </source>
</evidence>
<dbReference type="AlphaFoldDB" id="A0A2U9IY29"/>
<reference evidence="8" key="1">
    <citation type="journal article" date="2018" name="Metab. Eng.">
        <title>An engineered combinatorial module of transcription factors boosts production of monoterpenoid indole alkaloids in Catharanthus roseus.</title>
        <authorList>
            <person name="Schweizer F."/>
            <person name="Colinas M."/>
            <person name="Pollier J."/>
            <person name="Van Moerkercke A."/>
            <person name="Bossche R.V."/>
            <person name="de Clercq R."/>
            <person name="Goossens A."/>
        </authorList>
    </citation>
    <scope>NUCLEOTIDE SEQUENCE</scope>
</reference>
<dbReference type="Pfam" id="PF22754">
    <property type="entry name" value="bHLH-TF_ACT-like_plant"/>
    <property type="match status" value="1"/>
</dbReference>
<keyword evidence="3" id="KW-0010">Activator</keyword>
<evidence type="ECO:0000256" key="5">
    <source>
        <dbReference type="ARBA" id="ARBA00023242"/>
    </source>
</evidence>
<evidence type="ECO:0000256" key="1">
    <source>
        <dbReference type="ARBA" id="ARBA00004123"/>
    </source>
</evidence>
<dbReference type="InterPro" id="IPR025610">
    <property type="entry name" value="MYC/MYB_N"/>
</dbReference>
<dbReference type="GO" id="GO:0005634">
    <property type="term" value="C:nucleus"/>
    <property type="evidence" value="ECO:0007669"/>
    <property type="project" value="UniProtKB-SubCell"/>
</dbReference>
<feature type="compositionally biased region" description="Basic and acidic residues" evidence="6">
    <location>
        <begin position="495"/>
        <end position="520"/>
    </location>
</feature>
<evidence type="ECO:0000256" key="3">
    <source>
        <dbReference type="ARBA" id="ARBA00023159"/>
    </source>
</evidence>
<dbReference type="PANTHER" id="PTHR46266">
    <property type="entry name" value="TRANSCRIPTION FACTOR TT8"/>
    <property type="match status" value="1"/>
</dbReference>
<feature type="domain" description="BHLH" evidence="7">
    <location>
        <begin position="438"/>
        <end position="487"/>
    </location>
</feature>
<keyword evidence="5" id="KW-0539">Nucleus</keyword>
<keyword evidence="2" id="KW-0805">Transcription regulation</keyword>
<dbReference type="Pfam" id="PF14215">
    <property type="entry name" value="bHLH-MYC_N"/>
    <property type="match status" value="1"/>
</dbReference>
<name>A0A2U9IY29_CATRO</name>
<protein>
    <submittedName>
        <fullName evidence="8">Transcription factor GLABRA 3</fullName>
    </submittedName>
</protein>
<dbReference type="SMART" id="SM00353">
    <property type="entry name" value="HLH"/>
    <property type="match status" value="1"/>
</dbReference>
<feature type="region of interest" description="Disordered" evidence="6">
    <location>
        <begin position="495"/>
        <end position="545"/>
    </location>
</feature>
<sequence length="646" mass="73182">MEIQLQDQNGAAENLKRQLALAVKSIQWSYAIFWSISSRQPGVLEWGEGYYNGDIKTRKTIQAGELSVDQLGLQRSEQLRELYESLSAAESNPQAKRPSAALSPEDLTDTEWYFLVCMSFVFNIGQGLPGRSLAKNQAIWLCNAHQADSKVFTRSLLAKSADIQTVFCFPYLGGIVELGVTELVSEDRNLIQHIKTNFLDNPNAVISKIPNYVSNNPRNDKDFMCANPVKDILEADFSPLIECENVQVSSPKSSSNGFESNQPGEESFMIEAINGEASQVQSWQFMDDEISNCIHNSMNSSDCISQTYANPKRMVPPLYDEKVNNNFLHDLHECNQKKLDSFDFKSDDVHYQNVLSTLLKSSHQLILGPHCRKNNMESSFVNWKKERSVVFQKPRCATSQRVLKKVLFEVTKMHGDLIPESSKENGKKESIWRPEADEIDRNHVMAERKRREKLHERFTLLGSLVPSSGKVDKVSILDDTIEYLKELERRVEELESQKEVGELEGRTRRRPQQEGTERISDSYGSNRTANNNNRKSLINKRKASDVEEMEHETECCMMIGGESSSEDVTVSVIDKNVLIEINCPWKESVLLEIMEGLTDLNLESQAVQSSNTDGILSLTIKCKFKGSRIASASMIRQALQRIVRKS</sequence>